<evidence type="ECO:0000313" key="2">
    <source>
        <dbReference type="EMBL" id="KAF2496641.1"/>
    </source>
</evidence>
<gene>
    <name evidence="2" type="ORF">BU16DRAFT_525798</name>
</gene>
<dbReference type="AlphaFoldDB" id="A0A6A6QW15"/>
<reference evidence="2" key="1">
    <citation type="journal article" date="2020" name="Stud. Mycol.">
        <title>101 Dothideomycetes genomes: a test case for predicting lifestyles and emergence of pathogens.</title>
        <authorList>
            <person name="Haridas S."/>
            <person name="Albert R."/>
            <person name="Binder M."/>
            <person name="Bloem J."/>
            <person name="Labutti K."/>
            <person name="Salamov A."/>
            <person name="Andreopoulos B."/>
            <person name="Baker S."/>
            <person name="Barry K."/>
            <person name="Bills G."/>
            <person name="Bluhm B."/>
            <person name="Cannon C."/>
            <person name="Castanera R."/>
            <person name="Culley D."/>
            <person name="Daum C."/>
            <person name="Ezra D."/>
            <person name="Gonzalez J."/>
            <person name="Henrissat B."/>
            <person name="Kuo A."/>
            <person name="Liang C."/>
            <person name="Lipzen A."/>
            <person name="Lutzoni F."/>
            <person name="Magnuson J."/>
            <person name="Mondo S."/>
            <person name="Nolan M."/>
            <person name="Ohm R."/>
            <person name="Pangilinan J."/>
            <person name="Park H.-J."/>
            <person name="Ramirez L."/>
            <person name="Alfaro M."/>
            <person name="Sun H."/>
            <person name="Tritt A."/>
            <person name="Yoshinaga Y."/>
            <person name="Zwiers L.-H."/>
            <person name="Turgeon B."/>
            <person name="Goodwin S."/>
            <person name="Spatafora J."/>
            <person name="Crous P."/>
            <person name="Grigoriev I."/>
        </authorList>
    </citation>
    <scope>NUCLEOTIDE SEQUENCE</scope>
    <source>
        <strain evidence="2">CBS 269.34</strain>
    </source>
</reference>
<evidence type="ECO:0000256" key="1">
    <source>
        <dbReference type="SAM" id="MobiDB-lite"/>
    </source>
</evidence>
<name>A0A6A6QW15_9PEZI</name>
<feature type="compositionally biased region" description="Basic and acidic residues" evidence="1">
    <location>
        <begin position="59"/>
        <end position="68"/>
    </location>
</feature>
<accession>A0A6A6QW15</accession>
<evidence type="ECO:0000313" key="3">
    <source>
        <dbReference type="Proteomes" id="UP000799750"/>
    </source>
</evidence>
<protein>
    <submittedName>
        <fullName evidence="2">Uncharacterized protein</fullName>
    </submittedName>
</protein>
<dbReference type="EMBL" id="MU004187">
    <property type="protein sequence ID" value="KAF2496641.1"/>
    <property type="molecule type" value="Genomic_DNA"/>
</dbReference>
<dbReference type="OrthoDB" id="10037289at2759"/>
<proteinExistence type="predicted"/>
<sequence length="448" mass="50160">MPRAKRQLAESDGNVAAASASTAPNRAKRSKVATEKNNASGNASIALEAPKKAAPKRSKASEKVKDGTSADAQPPTATISNVKAAEMEKEKDNNSGPATKGKKQTLREKHEAENAAQQRAILAKMASPEGLEYRCISRPWEDRKAEWADDEDMDEEPDEKEEERCIKENKKYTEAKPDEVPEWPWVVTKMGNYLVNEYTDQARRRDQDEFGMYVYNDYNGYGLQEVVENQLVAFHEEYTKKDSDPHRVFVHMEAMALWLFTSELAPWVGLDDGDRFCATVDTIGRALLTALNALERADLLKPDSKVKNLPMVLSMFLSIADDLDGVGALENDMLGADNDRTWLHAVVAYAQAHDIDLKGKGIYGTAEAVYKFDGMDMEDFKKAGPDRWGFKTVFKTFTAHWAAPSGPKKKTLGGESFDIIKKSAAYRKKHAFDRKDPLDMMDPDRLIH</sequence>
<organism evidence="2 3">
    <name type="scientific">Lophium mytilinum</name>
    <dbReference type="NCBI Taxonomy" id="390894"/>
    <lineage>
        <taxon>Eukaryota</taxon>
        <taxon>Fungi</taxon>
        <taxon>Dikarya</taxon>
        <taxon>Ascomycota</taxon>
        <taxon>Pezizomycotina</taxon>
        <taxon>Dothideomycetes</taxon>
        <taxon>Pleosporomycetidae</taxon>
        <taxon>Mytilinidiales</taxon>
        <taxon>Mytilinidiaceae</taxon>
        <taxon>Lophium</taxon>
    </lineage>
</organism>
<keyword evidence="3" id="KW-1185">Reference proteome</keyword>
<dbReference type="Proteomes" id="UP000799750">
    <property type="component" value="Unassembled WGS sequence"/>
</dbReference>
<feature type="region of interest" description="Disordered" evidence="1">
    <location>
        <begin position="1"/>
        <end position="116"/>
    </location>
</feature>